<gene>
    <name evidence="1" type="ORF">MGWOODY_XGa1172</name>
</gene>
<dbReference type="Pfam" id="PF00702">
    <property type="entry name" value="Hydrolase"/>
    <property type="match status" value="1"/>
</dbReference>
<dbReference type="PANTHER" id="PTHR43434:SF3">
    <property type="entry name" value="GMP_IMP NUCLEOTIDASE YRFG"/>
    <property type="match status" value="1"/>
</dbReference>
<protein>
    <submittedName>
        <fullName evidence="1">FIG001957: putative hydrolase</fullName>
    </submittedName>
</protein>
<dbReference type="PANTHER" id="PTHR43434">
    <property type="entry name" value="PHOSPHOGLYCOLATE PHOSPHATASE"/>
    <property type="match status" value="1"/>
</dbReference>
<organism evidence="1">
    <name type="scientific">hydrothermal vent metagenome</name>
    <dbReference type="NCBI Taxonomy" id="652676"/>
    <lineage>
        <taxon>unclassified sequences</taxon>
        <taxon>metagenomes</taxon>
        <taxon>ecological metagenomes</taxon>
    </lineage>
</organism>
<sequence>MLNWAHIDSVLLDLDGTLLDLHYDNYFWNEFVPARYARNRNLSVTDAKTKLLPRMLELQGTLDWYCVDFWSRELNLDILALKTELRHLIKLRPGARSFLSYLRTQPQRVILATNAHLKSVALKFQQTGLAPLFDRVITSHELGHPKEDQTFWEKFHLLEAFDPKRTLFIDDNLTVLEAAARYGIGHLLWVSRPDLTQPTRTLTGDFTSLAHFDDLLPSDCPRVMR</sequence>
<dbReference type="GO" id="GO:0005829">
    <property type="term" value="C:cytosol"/>
    <property type="evidence" value="ECO:0007669"/>
    <property type="project" value="TreeGrafter"/>
</dbReference>
<reference evidence="1" key="1">
    <citation type="submission" date="2015-10" db="EMBL/GenBank/DDBJ databases">
        <authorList>
            <person name="Gilbert D.G."/>
        </authorList>
    </citation>
    <scope>NUCLEOTIDE SEQUENCE</scope>
</reference>
<dbReference type="SUPFAM" id="SSF56784">
    <property type="entry name" value="HAD-like"/>
    <property type="match status" value="1"/>
</dbReference>
<evidence type="ECO:0000313" key="1">
    <source>
        <dbReference type="EMBL" id="CUS50716.1"/>
    </source>
</evidence>
<dbReference type="SFLD" id="SFLDG01129">
    <property type="entry name" value="C1.5:_HAD__Beta-PGM__Phosphata"/>
    <property type="match status" value="1"/>
</dbReference>
<proteinExistence type="predicted"/>
<dbReference type="InterPro" id="IPR023214">
    <property type="entry name" value="HAD_sf"/>
</dbReference>
<dbReference type="SFLD" id="SFLDS00003">
    <property type="entry name" value="Haloacid_Dehalogenase"/>
    <property type="match status" value="1"/>
</dbReference>
<dbReference type="CDD" id="cd01427">
    <property type="entry name" value="HAD_like"/>
    <property type="match status" value="1"/>
</dbReference>
<dbReference type="GO" id="GO:0008967">
    <property type="term" value="F:phosphoglycolate phosphatase activity"/>
    <property type="evidence" value="ECO:0007669"/>
    <property type="project" value="TreeGrafter"/>
</dbReference>
<dbReference type="AlphaFoldDB" id="A0A160TR70"/>
<dbReference type="Gene3D" id="3.40.50.1000">
    <property type="entry name" value="HAD superfamily/HAD-like"/>
    <property type="match status" value="1"/>
</dbReference>
<dbReference type="NCBIfam" id="NF011564">
    <property type="entry name" value="PRK14988.1"/>
    <property type="match status" value="1"/>
</dbReference>
<dbReference type="InterPro" id="IPR006439">
    <property type="entry name" value="HAD-SF_hydro_IA"/>
</dbReference>
<dbReference type="InterPro" id="IPR050155">
    <property type="entry name" value="HAD-like_hydrolase_sf"/>
</dbReference>
<keyword evidence="1" id="KW-0378">Hydrolase</keyword>
<name>A0A160TR70_9ZZZZ</name>
<dbReference type="EMBL" id="CZRL01000036">
    <property type="protein sequence ID" value="CUS50716.1"/>
    <property type="molecule type" value="Genomic_DNA"/>
</dbReference>
<dbReference type="GO" id="GO:0006281">
    <property type="term" value="P:DNA repair"/>
    <property type="evidence" value="ECO:0007669"/>
    <property type="project" value="TreeGrafter"/>
</dbReference>
<dbReference type="NCBIfam" id="TIGR01509">
    <property type="entry name" value="HAD-SF-IA-v3"/>
    <property type="match status" value="1"/>
</dbReference>
<accession>A0A160TR70</accession>
<dbReference type="InterPro" id="IPR036412">
    <property type="entry name" value="HAD-like_sf"/>
</dbReference>